<gene>
    <name evidence="4" type="ORF">F4X14_17350</name>
</gene>
<dbReference type="InterPro" id="IPR017850">
    <property type="entry name" value="Alkaline_phosphatase_core_sf"/>
</dbReference>
<dbReference type="CDD" id="cd16037">
    <property type="entry name" value="sulfatase_like"/>
    <property type="match status" value="1"/>
</dbReference>
<feature type="domain" description="Sulfatase N-terminal" evidence="3">
    <location>
        <begin position="7"/>
        <end position="349"/>
    </location>
</feature>
<dbReference type="Gene3D" id="3.40.720.10">
    <property type="entry name" value="Alkaline Phosphatase, subunit A"/>
    <property type="match status" value="1"/>
</dbReference>
<evidence type="ECO:0000256" key="1">
    <source>
        <dbReference type="ARBA" id="ARBA00022723"/>
    </source>
</evidence>
<sequence length="493" mass="55299">MSESNGPNLLYIHSDQHSPHVTGCYGDELVETPNLDRLAASGVVFDNAYCCSPICVPSRMSMLSGRHPYQNEVWTNEHGLDSRIPTIAHAMGAAGYQPELVGRMHSVGPDQLHGYAARFVGDHGANHPGNPGPDRGTLSVTAGPHHLSLTRSGPGQSAYQVHDEDVTAVTVGRLNRLGVQKRAGLLKEPFSLSVGLMLPHPPYVARQEDYDRYADSMPLPRKSAPALEEQHPFLRWWRESTGIKAMDDVEVRRARAAYAGLVYRTDAMIGQILDALVENGLDDNTLIIYTSDHGDMQGEHGLFWKHVFYEESVRVPLIMNWAGRIPPQQRCERVVSAVDVAATMLDAMEAPALPNAAGRSFLSQIDGGSEAAAWEDLAFSEYCTDKFGPPGGAYQRMLRREEWKYIYYHEMPPQLFNLKEDPEELVDRSEDPGCLTIMRELNNEVLRDWDPELVRQKMAQKRADEPLLTAWARNTGPEERYRWPMLKEMNWLA</sequence>
<accession>A0A6B1DAS9</accession>
<dbReference type="EMBL" id="VXMH01000095">
    <property type="protein sequence ID" value="MYC96736.1"/>
    <property type="molecule type" value="Genomic_DNA"/>
</dbReference>
<dbReference type="InterPro" id="IPR000917">
    <property type="entry name" value="Sulfatase_N"/>
</dbReference>
<dbReference type="AlphaFoldDB" id="A0A6B1DAS9"/>
<dbReference type="SUPFAM" id="SSF53649">
    <property type="entry name" value="Alkaline phosphatase-like"/>
    <property type="match status" value="1"/>
</dbReference>
<evidence type="ECO:0000256" key="2">
    <source>
        <dbReference type="ARBA" id="ARBA00022801"/>
    </source>
</evidence>
<dbReference type="GO" id="GO:0046872">
    <property type="term" value="F:metal ion binding"/>
    <property type="evidence" value="ECO:0007669"/>
    <property type="project" value="UniProtKB-KW"/>
</dbReference>
<evidence type="ECO:0000259" key="3">
    <source>
        <dbReference type="Pfam" id="PF00884"/>
    </source>
</evidence>
<keyword evidence="1" id="KW-0479">Metal-binding</keyword>
<dbReference type="GO" id="GO:0016740">
    <property type="term" value="F:transferase activity"/>
    <property type="evidence" value="ECO:0007669"/>
    <property type="project" value="UniProtKB-KW"/>
</dbReference>
<reference evidence="4" key="1">
    <citation type="submission" date="2019-09" db="EMBL/GenBank/DDBJ databases">
        <title>Characterisation of the sponge microbiome using genome-centric metagenomics.</title>
        <authorList>
            <person name="Engelberts J.P."/>
            <person name="Robbins S.J."/>
            <person name="De Goeij J.M."/>
            <person name="Aranda M."/>
            <person name="Bell S.C."/>
            <person name="Webster N.S."/>
        </authorList>
    </citation>
    <scope>NUCLEOTIDE SEQUENCE</scope>
    <source>
        <strain evidence="4">SB0661_bin_32</strain>
    </source>
</reference>
<proteinExistence type="predicted"/>
<comment type="caution">
    <text evidence="4">The sequence shown here is derived from an EMBL/GenBank/DDBJ whole genome shotgun (WGS) entry which is preliminary data.</text>
</comment>
<keyword evidence="2 4" id="KW-0378">Hydrolase</keyword>
<dbReference type="Pfam" id="PF00884">
    <property type="entry name" value="Sulfatase"/>
    <property type="match status" value="1"/>
</dbReference>
<keyword evidence="4" id="KW-0808">Transferase</keyword>
<name>A0A6B1DAS9_9CHLR</name>
<evidence type="ECO:0000313" key="4">
    <source>
        <dbReference type="EMBL" id="MYC96736.1"/>
    </source>
</evidence>
<dbReference type="PANTHER" id="PTHR45953">
    <property type="entry name" value="IDURONATE 2-SULFATASE"/>
    <property type="match status" value="1"/>
</dbReference>
<protein>
    <submittedName>
        <fullName evidence="4">Sulfatase-like hydrolase/transferase</fullName>
    </submittedName>
</protein>
<dbReference type="PANTHER" id="PTHR45953:SF1">
    <property type="entry name" value="IDURONATE 2-SULFATASE"/>
    <property type="match status" value="1"/>
</dbReference>
<organism evidence="4">
    <name type="scientific">Caldilineaceae bacterium SB0661_bin_32</name>
    <dbReference type="NCBI Taxonomy" id="2605255"/>
    <lineage>
        <taxon>Bacteria</taxon>
        <taxon>Bacillati</taxon>
        <taxon>Chloroflexota</taxon>
        <taxon>Caldilineae</taxon>
        <taxon>Caldilineales</taxon>
        <taxon>Caldilineaceae</taxon>
    </lineage>
</organism>
<dbReference type="GO" id="GO:0008484">
    <property type="term" value="F:sulfuric ester hydrolase activity"/>
    <property type="evidence" value="ECO:0007669"/>
    <property type="project" value="TreeGrafter"/>
</dbReference>
<dbReference type="GO" id="GO:0005737">
    <property type="term" value="C:cytoplasm"/>
    <property type="evidence" value="ECO:0007669"/>
    <property type="project" value="TreeGrafter"/>
</dbReference>